<dbReference type="AlphaFoldDB" id="A0A1R4FC93"/>
<feature type="region of interest" description="Disordered" evidence="5">
    <location>
        <begin position="649"/>
        <end position="670"/>
    </location>
</feature>
<keyword evidence="6" id="KW-0732">Signal</keyword>
<reference evidence="9 10" key="1">
    <citation type="submission" date="2017-02" db="EMBL/GenBank/DDBJ databases">
        <authorList>
            <person name="Peterson S.W."/>
        </authorList>
    </citation>
    <scope>NUCLEOTIDE SEQUENCE [LARGE SCALE GENOMIC DNA]</scope>
    <source>
        <strain evidence="9 10">3F5N</strain>
    </source>
</reference>
<evidence type="ECO:0000313" key="9">
    <source>
        <dbReference type="EMBL" id="SJM53524.1"/>
    </source>
</evidence>
<keyword evidence="9" id="KW-0675">Receptor</keyword>
<dbReference type="SUPFAM" id="SSF56935">
    <property type="entry name" value="Porins"/>
    <property type="match status" value="1"/>
</dbReference>
<organism evidence="9 10">
    <name type="scientific">Brevundimonas diminuta 3F5N</name>
    <dbReference type="NCBI Taxonomy" id="1255603"/>
    <lineage>
        <taxon>Bacteria</taxon>
        <taxon>Pseudomonadati</taxon>
        <taxon>Pseudomonadota</taxon>
        <taxon>Alphaproteobacteria</taxon>
        <taxon>Caulobacterales</taxon>
        <taxon>Caulobacteraceae</taxon>
        <taxon>Brevundimonas</taxon>
    </lineage>
</organism>
<comment type="similarity">
    <text evidence="4">Belongs to the TonB-dependent receptor family.</text>
</comment>
<keyword evidence="2 4" id="KW-0472">Membrane</keyword>
<dbReference type="NCBIfam" id="TIGR01782">
    <property type="entry name" value="TonB-Xanth-Caul"/>
    <property type="match status" value="1"/>
</dbReference>
<dbReference type="EMBL" id="FUIE01000020">
    <property type="protein sequence ID" value="SJM53524.1"/>
    <property type="molecule type" value="Genomic_DNA"/>
</dbReference>
<dbReference type="InterPro" id="IPR010104">
    <property type="entry name" value="TonB_rcpt_bac"/>
</dbReference>
<keyword evidence="4" id="KW-0798">TonB box</keyword>
<feature type="compositionally biased region" description="Polar residues" evidence="5">
    <location>
        <begin position="649"/>
        <end position="662"/>
    </location>
</feature>
<evidence type="ECO:0000313" key="10">
    <source>
        <dbReference type="Proteomes" id="UP000195766"/>
    </source>
</evidence>
<evidence type="ECO:0000259" key="7">
    <source>
        <dbReference type="Pfam" id="PF00593"/>
    </source>
</evidence>
<dbReference type="Gene3D" id="2.40.170.20">
    <property type="entry name" value="TonB-dependent receptor, beta-barrel domain"/>
    <property type="match status" value="1"/>
</dbReference>
<dbReference type="Pfam" id="PF07715">
    <property type="entry name" value="Plug"/>
    <property type="match status" value="1"/>
</dbReference>
<evidence type="ECO:0000259" key="8">
    <source>
        <dbReference type="Pfam" id="PF07715"/>
    </source>
</evidence>
<accession>A0A1R4FC93</accession>
<dbReference type="InterPro" id="IPR012910">
    <property type="entry name" value="Plug_dom"/>
</dbReference>
<dbReference type="GO" id="GO:0009279">
    <property type="term" value="C:cell outer membrane"/>
    <property type="evidence" value="ECO:0007669"/>
    <property type="project" value="UniProtKB-SubCell"/>
</dbReference>
<dbReference type="PANTHER" id="PTHR40980:SF3">
    <property type="entry name" value="TONB-DEPENDENT RECEPTOR-LIKE BETA-BARREL DOMAIN-CONTAINING PROTEIN"/>
    <property type="match status" value="1"/>
</dbReference>
<dbReference type="PANTHER" id="PTHR40980">
    <property type="entry name" value="PLUG DOMAIN-CONTAINING PROTEIN"/>
    <property type="match status" value="1"/>
</dbReference>
<feature type="chain" id="PRO_5013249685" evidence="6">
    <location>
        <begin position="25"/>
        <end position="868"/>
    </location>
</feature>
<sequence length="868" mass="95469">MLLRSGTLGSVSLLALAVAHPAWSQDSIEVTPPPVASDSPVQVQDVVVTGLRGSLRSAQALKRNADEVMDAIVAEDIGKLPDVNASESLARVTGIQVERGGGEASRVIVRGLPDVATTYNGRDIFTDQGRAVAMQDFPAAAIAALEVYKSSSAWRLESGIAGLINVRSRRPFDFDGFELSTSVKGSYATQSESYDPNGDILISNRWNTGAGEVGALLNLSYTSLRYLDSVRWDSGGIVRVDGQSADPAVQGARYPDAVGIFYGTGERWRPSANLALQWRPNDQWEFYVDALYQGYRNKISDRQFIVPLNHETTRFEDVALRNGRNEIQSLTQVAGRRPEQWQGASTGKTNTWQAAIGGSYNAGPLQIAFDLARTDSTYEFSNYSFDTAFTRSPVTLIDFDTPDEDGGAAFEFRDFDVADPNNYVYRGLFDRHFIGAGDDWQAKIDLTYDTGNSLIPQLKFGVRYVDRNGSYQNGERYQNQEDLGLPLTSLPVELALIPAGFNGSDVQAMRAWVSPTYGSLRGNMDALRALAGFESGRPPINPVQTYEASETAYTAYGQADFAFNTRIPIEGELGLRIVATDFTVRGTSRSTEGETEVFTPVDQGGRYTDLLPSLGMRFMLDDGLILRMAANQTRTRPAFGQLNPSLFVSPSADTSGRRTASGGNPDLKPIQSTNYDLTLERYFADTGAATLAVFRREISGFIADQTMDVDDPVYGVLRVTRPVNLNDAVLQGVEASFTTFFDYDVVPEWARSFGVQANATYIDGALPYVSKYSYNLTGMYENGPWTARLAYNLRTKFGNGVIGEHVDDVARLDFSAGWSPTEQITVSFDATNILGQPFRSFYDDGEGVYPRDVRYEESLYTVGLRFRY</sequence>
<evidence type="ECO:0000256" key="5">
    <source>
        <dbReference type="SAM" id="MobiDB-lite"/>
    </source>
</evidence>
<dbReference type="InterPro" id="IPR036942">
    <property type="entry name" value="Beta-barrel_TonB_sf"/>
</dbReference>
<feature type="signal peptide" evidence="6">
    <location>
        <begin position="1"/>
        <end position="24"/>
    </location>
</feature>
<evidence type="ECO:0000256" key="3">
    <source>
        <dbReference type="ARBA" id="ARBA00023237"/>
    </source>
</evidence>
<dbReference type="Pfam" id="PF00593">
    <property type="entry name" value="TonB_dep_Rec_b-barrel"/>
    <property type="match status" value="1"/>
</dbReference>
<protein>
    <submittedName>
        <fullName evidence="9">TonB-dependent receptor</fullName>
    </submittedName>
</protein>
<feature type="domain" description="TonB-dependent receptor plug" evidence="8">
    <location>
        <begin position="63"/>
        <end position="159"/>
    </location>
</feature>
<dbReference type="InterPro" id="IPR000531">
    <property type="entry name" value="Beta-barrel_TonB"/>
</dbReference>
<dbReference type="OrthoDB" id="5476657at2"/>
<dbReference type="InterPro" id="IPR037066">
    <property type="entry name" value="Plug_dom_sf"/>
</dbReference>
<proteinExistence type="inferred from homology"/>
<evidence type="ECO:0000256" key="1">
    <source>
        <dbReference type="ARBA" id="ARBA00004442"/>
    </source>
</evidence>
<dbReference type="Gene3D" id="2.170.130.10">
    <property type="entry name" value="TonB-dependent receptor, plug domain"/>
    <property type="match status" value="1"/>
</dbReference>
<evidence type="ECO:0000256" key="4">
    <source>
        <dbReference type="RuleBase" id="RU003357"/>
    </source>
</evidence>
<keyword evidence="3" id="KW-0998">Cell outer membrane</keyword>
<gene>
    <name evidence="9" type="ORF">FM111_03900</name>
</gene>
<feature type="domain" description="TonB-dependent receptor-like beta-barrel" evidence="7">
    <location>
        <begin position="371"/>
        <end position="833"/>
    </location>
</feature>
<name>A0A1R4FC93_BREDI</name>
<comment type="subcellular location">
    <subcellularLocation>
        <location evidence="1 4">Cell outer membrane</location>
    </subcellularLocation>
</comment>
<evidence type="ECO:0000256" key="6">
    <source>
        <dbReference type="SAM" id="SignalP"/>
    </source>
</evidence>
<evidence type="ECO:0000256" key="2">
    <source>
        <dbReference type="ARBA" id="ARBA00023136"/>
    </source>
</evidence>
<dbReference type="Proteomes" id="UP000195766">
    <property type="component" value="Unassembled WGS sequence"/>
</dbReference>